<reference evidence="1 2" key="1">
    <citation type="journal article" date="2019" name="Commun. Biol.">
        <title>The bagworm genome reveals a unique fibroin gene that provides high tensile strength.</title>
        <authorList>
            <person name="Kono N."/>
            <person name="Nakamura H."/>
            <person name="Ohtoshi R."/>
            <person name="Tomita M."/>
            <person name="Numata K."/>
            <person name="Arakawa K."/>
        </authorList>
    </citation>
    <scope>NUCLEOTIDE SEQUENCE [LARGE SCALE GENOMIC DNA]</scope>
</reference>
<comment type="caution">
    <text evidence="1">The sequence shown here is derived from an EMBL/GenBank/DDBJ whole genome shotgun (WGS) entry which is preliminary data.</text>
</comment>
<gene>
    <name evidence="1" type="ORF">EVAR_8455_1</name>
</gene>
<dbReference type="EMBL" id="BGZK01000531">
    <property type="protein sequence ID" value="GBP48846.1"/>
    <property type="molecule type" value="Genomic_DNA"/>
</dbReference>
<name>A0A4C1WBT1_EUMVA</name>
<dbReference type="Proteomes" id="UP000299102">
    <property type="component" value="Unassembled WGS sequence"/>
</dbReference>
<evidence type="ECO:0000313" key="1">
    <source>
        <dbReference type="EMBL" id="GBP48846.1"/>
    </source>
</evidence>
<protein>
    <submittedName>
        <fullName evidence="1">Uncharacterized protein</fullName>
    </submittedName>
</protein>
<organism evidence="1 2">
    <name type="scientific">Eumeta variegata</name>
    <name type="common">Bagworm moth</name>
    <name type="synonym">Eumeta japonica</name>
    <dbReference type="NCBI Taxonomy" id="151549"/>
    <lineage>
        <taxon>Eukaryota</taxon>
        <taxon>Metazoa</taxon>
        <taxon>Ecdysozoa</taxon>
        <taxon>Arthropoda</taxon>
        <taxon>Hexapoda</taxon>
        <taxon>Insecta</taxon>
        <taxon>Pterygota</taxon>
        <taxon>Neoptera</taxon>
        <taxon>Endopterygota</taxon>
        <taxon>Lepidoptera</taxon>
        <taxon>Glossata</taxon>
        <taxon>Ditrysia</taxon>
        <taxon>Tineoidea</taxon>
        <taxon>Psychidae</taxon>
        <taxon>Oiketicinae</taxon>
        <taxon>Eumeta</taxon>
    </lineage>
</organism>
<proteinExistence type="predicted"/>
<accession>A0A4C1WBT1</accession>
<evidence type="ECO:0000313" key="2">
    <source>
        <dbReference type="Proteomes" id="UP000299102"/>
    </source>
</evidence>
<dbReference type="AlphaFoldDB" id="A0A4C1WBT1"/>
<keyword evidence="2" id="KW-1185">Reference proteome</keyword>
<sequence>MTGVFGGVIWCRLTSRPVPAARTRRGGRRSARRVRNLCMINGARAIHHAATCKICPSKSEPAPLGAIQTIKVAGRARSRSFFTFHEALGGAALD</sequence>